<dbReference type="PANTHER" id="PTHR47268:SF4">
    <property type="entry name" value="ACYLPHOSPHATASE"/>
    <property type="match status" value="1"/>
</dbReference>
<reference evidence="7 8" key="1">
    <citation type="submission" date="2008-05" db="EMBL/GenBank/DDBJ databases">
        <title>Complete sequence of Chlorobium limicola DSM 245.</title>
        <authorList>
            <consortium name="US DOE Joint Genome Institute"/>
            <person name="Lucas S."/>
            <person name="Copeland A."/>
            <person name="Lapidus A."/>
            <person name="Glavina del Rio T."/>
            <person name="Dalin E."/>
            <person name="Tice H."/>
            <person name="Bruce D."/>
            <person name="Goodwin L."/>
            <person name="Pitluck S."/>
            <person name="Schmutz J."/>
            <person name="Larimer F."/>
            <person name="Land M."/>
            <person name="Hauser L."/>
            <person name="Kyrpides N."/>
            <person name="Ovchinnikova G."/>
            <person name="Zhao F."/>
            <person name="Li T."/>
            <person name="Liu Z."/>
            <person name="Overmann J."/>
            <person name="Bryant D.A."/>
            <person name="Richardson P."/>
        </authorList>
    </citation>
    <scope>NUCLEOTIDE SEQUENCE [LARGE SCALE GENOMIC DNA]</scope>
    <source>
        <strain evidence="8">DSM 245 / NBRC 103803 / 6330</strain>
    </source>
</reference>
<name>B3EE58_CHLL2</name>
<dbReference type="PROSITE" id="PS00151">
    <property type="entry name" value="ACYLPHOSPHATASE_2"/>
    <property type="match status" value="1"/>
</dbReference>
<dbReference type="KEGG" id="cli:Clim_0086"/>
<dbReference type="HOGENOM" id="CLU_141932_1_1_10"/>
<sequence>MTRRVHLIVSGRVQSVGFRMFIDRAARELQLSGWVKNLTGGNVEVNAQGAAPMIDELIKRAETGPSKSQVTGISIRELEPDSSLSGFSVIF</sequence>
<comment type="similarity">
    <text evidence="1 5">Belongs to the acylphosphatase family.</text>
</comment>
<dbReference type="SUPFAM" id="SSF54975">
    <property type="entry name" value="Acylphosphatase/BLUF domain-like"/>
    <property type="match status" value="1"/>
</dbReference>
<keyword evidence="4" id="KW-0378">Hydrolase</keyword>
<evidence type="ECO:0000256" key="3">
    <source>
        <dbReference type="ARBA" id="ARBA00047645"/>
    </source>
</evidence>
<evidence type="ECO:0000256" key="5">
    <source>
        <dbReference type="RuleBase" id="RU004168"/>
    </source>
</evidence>
<gene>
    <name evidence="7" type="ordered locus">Clim_0086</name>
</gene>
<dbReference type="PANTHER" id="PTHR47268">
    <property type="entry name" value="ACYLPHOSPHATASE"/>
    <property type="match status" value="1"/>
</dbReference>
<organism evidence="7 8">
    <name type="scientific">Chlorobium limicola (strain DSM 245 / NBRC 103803 / 6330)</name>
    <dbReference type="NCBI Taxonomy" id="290315"/>
    <lineage>
        <taxon>Bacteria</taxon>
        <taxon>Pseudomonadati</taxon>
        <taxon>Chlorobiota</taxon>
        <taxon>Chlorobiia</taxon>
        <taxon>Chlorobiales</taxon>
        <taxon>Chlorobiaceae</taxon>
        <taxon>Chlorobium/Pelodictyon group</taxon>
        <taxon>Chlorobium</taxon>
    </lineage>
</organism>
<dbReference type="eggNOG" id="COG1254">
    <property type="taxonomic scope" value="Bacteria"/>
</dbReference>
<comment type="catalytic activity">
    <reaction evidence="3 4">
        <text>an acyl phosphate + H2O = a carboxylate + phosphate + H(+)</text>
        <dbReference type="Rhea" id="RHEA:14965"/>
        <dbReference type="ChEBI" id="CHEBI:15377"/>
        <dbReference type="ChEBI" id="CHEBI:15378"/>
        <dbReference type="ChEBI" id="CHEBI:29067"/>
        <dbReference type="ChEBI" id="CHEBI:43474"/>
        <dbReference type="ChEBI" id="CHEBI:59918"/>
        <dbReference type="EC" id="3.6.1.7"/>
    </reaction>
</comment>
<accession>B3EE58</accession>
<dbReference type="PROSITE" id="PS51160">
    <property type="entry name" value="ACYLPHOSPHATASE_3"/>
    <property type="match status" value="1"/>
</dbReference>
<feature type="domain" description="Acylphosphatase-like" evidence="6">
    <location>
        <begin position="4"/>
        <end position="91"/>
    </location>
</feature>
<evidence type="ECO:0000256" key="2">
    <source>
        <dbReference type="ARBA" id="ARBA00012150"/>
    </source>
</evidence>
<dbReference type="PRINTS" id="PR00112">
    <property type="entry name" value="ACYLPHPHTASE"/>
</dbReference>
<dbReference type="GO" id="GO:0003998">
    <property type="term" value="F:acylphosphatase activity"/>
    <property type="evidence" value="ECO:0007669"/>
    <property type="project" value="UniProtKB-EC"/>
</dbReference>
<evidence type="ECO:0000313" key="7">
    <source>
        <dbReference type="EMBL" id="ACD89192.1"/>
    </source>
</evidence>
<evidence type="ECO:0000256" key="1">
    <source>
        <dbReference type="ARBA" id="ARBA00005614"/>
    </source>
</evidence>
<dbReference type="OrthoDB" id="9808093at2"/>
<dbReference type="NCBIfam" id="NF011017">
    <property type="entry name" value="PRK14445.1"/>
    <property type="match status" value="1"/>
</dbReference>
<dbReference type="Pfam" id="PF00708">
    <property type="entry name" value="Acylphosphatase"/>
    <property type="match status" value="1"/>
</dbReference>
<dbReference type="InterPro" id="IPR020456">
    <property type="entry name" value="Acylphosphatase"/>
</dbReference>
<dbReference type="EMBL" id="CP001097">
    <property type="protein sequence ID" value="ACD89192.1"/>
    <property type="molecule type" value="Genomic_DNA"/>
</dbReference>
<evidence type="ECO:0000313" key="8">
    <source>
        <dbReference type="Proteomes" id="UP000008841"/>
    </source>
</evidence>
<dbReference type="RefSeq" id="WP_012465073.1">
    <property type="nucleotide sequence ID" value="NC_010803.1"/>
</dbReference>
<dbReference type="EC" id="3.6.1.7" evidence="2 4"/>
<feature type="active site" evidence="4">
    <location>
        <position position="19"/>
    </location>
</feature>
<dbReference type="InterPro" id="IPR017968">
    <property type="entry name" value="Acylphosphatase_CS"/>
</dbReference>
<dbReference type="InterPro" id="IPR001792">
    <property type="entry name" value="Acylphosphatase-like_dom"/>
</dbReference>
<evidence type="ECO:0000259" key="6">
    <source>
        <dbReference type="PROSITE" id="PS51160"/>
    </source>
</evidence>
<protein>
    <recommendedName>
        <fullName evidence="2 4">acylphosphatase</fullName>
        <ecNumber evidence="2 4">3.6.1.7</ecNumber>
    </recommendedName>
</protein>
<feature type="active site" evidence="4">
    <location>
        <position position="37"/>
    </location>
</feature>
<dbReference type="STRING" id="290315.Clim_0086"/>
<dbReference type="AlphaFoldDB" id="B3EE58"/>
<dbReference type="Proteomes" id="UP000008841">
    <property type="component" value="Chromosome"/>
</dbReference>
<dbReference type="Gene3D" id="3.30.70.100">
    <property type="match status" value="1"/>
</dbReference>
<evidence type="ECO:0000256" key="4">
    <source>
        <dbReference type="PROSITE-ProRule" id="PRU00520"/>
    </source>
</evidence>
<dbReference type="InterPro" id="IPR036046">
    <property type="entry name" value="Acylphosphatase-like_dom_sf"/>
</dbReference>
<proteinExistence type="inferred from homology"/>